<reference evidence="2" key="1">
    <citation type="submission" date="2018-05" db="EMBL/GenBank/DDBJ databases">
        <authorList>
            <person name="Lanie J.A."/>
            <person name="Ng W.-L."/>
            <person name="Kazmierczak K.M."/>
            <person name="Andrzejewski T.M."/>
            <person name="Davidsen T.M."/>
            <person name="Wayne K.J."/>
            <person name="Tettelin H."/>
            <person name="Glass J.I."/>
            <person name="Rusch D."/>
            <person name="Podicherti R."/>
            <person name="Tsui H.-C.T."/>
            <person name="Winkler M.E."/>
        </authorList>
    </citation>
    <scope>NUCLEOTIDE SEQUENCE</scope>
</reference>
<gene>
    <name evidence="2" type="ORF">METZ01_LOCUS480582</name>
</gene>
<accession>A0A383C7Z6</accession>
<feature type="non-terminal residue" evidence="2">
    <location>
        <position position="1"/>
    </location>
</feature>
<evidence type="ECO:0000259" key="1">
    <source>
        <dbReference type="Pfam" id="PF22619"/>
    </source>
</evidence>
<dbReference type="AlphaFoldDB" id="A0A383C7Z6"/>
<protein>
    <recommendedName>
        <fullName evidence="1">DNA polymerase I 3'-5' exonuclease domain-containing protein</fullName>
    </recommendedName>
</protein>
<evidence type="ECO:0000313" key="2">
    <source>
        <dbReference type="EMBL" id="SVE27728.1"/>
    </source>
</evidence>
<feature type="non-terminal residue" evidence="2">
    <location>
        <position position="242"/>
    </location>
</feature>
<dbReference type="InterPro" id="IPR036397">
    <property type="entry name" value="RNaseH_sf"/>
</dbReference>
<dbReference type="EMBL" id="UINC01206208">
    <property type="protein sequence ID" value="SVE27728.1"/>
    <property type="molecule type" value="Genomic_DNA"/>
</dbReference>
<sequence>QNLEENEELAYLNAELMTLIRDVPLEVEFNELENTEINESEINNFLDALELNTLKKRLSDAVGFEVNEKEAKKTVRDSMLDLEYETCADETAALKEIEILAKGETISVAESSDQEGNLTGLAVADSEKCYWLNADVIQRPKVVAGLNKLFSSKGPGIAVHDGKKSYRHLSRRGIFLQNINLDVTLAQYLLEASDSSVPLSEILAKHTDLYFPSEIEKEGQLNFDSENDQLHESIVNAKAIAK</sequence>
<feature type="domain" description="DNA polymerase I 3'-5' exonuclease" evidence="1">
    <location>
        <begin position="113"/>
        <end position="206"/>
    </location>
</feature>
<organism evidence="2">
    <name type="scientific">marine metagenome</name>
    <dbReference type="NCBI Taxonomy" id="408172"/>
    <lineage>
        <taxon>unclassified sequences</taxon>
        <taxon>metagenomes</taxon>
        <taxon>ecological metagenomes</taxon>
    </lineage>
</organism>
<dbReference type="InterPro" id="IPR054690">
    <property type="entry name" value="DNA_polI_exonuclease"/>
</dbReference>
<dbReference type="SUPFAM" id="SSF53098">
    <property type="entry name" value="Ribonuclease H-like"/>
    <property type="match status" value="1"/>
</dbReference>
<dbReference type="Gene3D" id="3.30.420.10">
    <property type="entry name" value="Ribonuclease H-like superfamily/Ribonuclease H"/>
    <property type="match status" value="1"/>
</dbReference>
<dbReference type="GO" id="GO:0003676">
    <property type="term" value="F:nucleic acid binding"/>
    <property type="evidence" value="ECO:0007669"/>
    <property type="project" value="InterPro"/>
</dbReference>
<name>A0A383C7Z6_9ZZZZ</name>
<dbReference type="Pfam" id="PF22619">
    <property type="entry name" value="DNA_polI_exo1"/>
    <property type="match status" value="1"/>
</dbReference>
<dbReference type="InterPro" id="IPR012337">
    <property type="entry name" value="RNaseH-like_sf"/>
</dbReference>
<proteinExistence type="predicted"/>